<reference evidence="2" key="1">
    <citation type="submission" date="2015-01" db="EMBL/GenBank/DDBJ databases">
        <authorList>
            <person name="Aksoy S."/>
            <person name="Warren W."/>
            <person name="Wilson R.K."/>
        </authorList>
    </citation>
    <scope>NUCLEOTIDE SEQUENCE [LARGE SCALE GENOMIC DNA]</scope>
    <source>
        <strain evidence="2">IAEA</strain>
    </source>
</reference>
<dbReference type="VEuPathDB" id="VectorBase:GPPI042334"/>
<sequence>MLRACKMEWMDAYILVNNKNTKAKPPSGNIPCATPENPISSAPSIIVSRVQPDVGTCGKAASSILIRMAFTLVSFESSEDSLIFSRSRSSNSSSLFCSRSLNSSNPGFTGSLGVLEQKYSYTRLPQEFPNFLIALTSNRPVSILFVEEAVHRCPLIREPSTKLIRIRTLDYKLENFLFQLSTYAF</sequence>
<keyword evidence="2" id="KW-1185">Reference proteome</keyword>
<proteinExistence type="predicted"/>
<name>A0A1B0BW45_9MUSC</name>
<evidence type="ECO:0000313" key="1">
    <source>
        <dbReference type="EnsemblMetazoa" id="GPPI042334-PA"/>
    </source>
</evidence>
<dbReference type="Proteomes" id="UP000092460">
    <property type="component" value="Unassembled WGS sequence"/>
</dbReference>
<evidence type="ECO:0000313" key="2">
    <source>
        <dbReference type="Proteomes" id="UP000092460"/>
    </source>
</evidence>
<accession>A0A1B0BW45</accession>
<dbReference type="AlphaFoldDB" id="A0A1B0BW45"/>
<organism evidence="1 2">
    <name type="scientific">Glossina palpalis gambiensis</name>
    <dbReference type="NCBI Taxonomy" id="67801"/>
    <lineage>
        <taxon>Eukaryota</taxon>
        <taxon>Metazoa</taxon>
        <taxon>Ecdysozoa</taxon>
        <taxon>Arthropoda</taxon>
        <taxon>Hexapoda</taxon>
        <taxon>Insecta</taxon>
        <taxon>Pterygota</taxon>
        <taxon>Neoptera</taxon>
        <taxon>Endopterygota</taxon>
        <taxon>Diptera</taxon>
        <taxon>Brachycera</taxon>
        <taxon>Muscomorpha</taxon>
        <taxon>Hippoboscoidea</taxon>
        <taxon>Glossinidae</taxon>
        <taxon>Glossina</taxon>
    </lineage>
</organism>
<dbReference type="EMBL" id="JXJN01021581">
    <property type="status" value="NOT_ANNOTATED_CDS"/>
    <property type="molecule type" value="Genomic_DNA"/>
</dbReference>
<dbReference type="STRING" id="67801.A0A1B0BW45"/>
<reference evidence="1" key="2">
    <citation type="submission" date="2020-05" db="UniProtKB">
        <authorList>
            <consortium name="EnsemblMetazoa"/>
        </authorList>
    </citation>
    <scope>IDENTIFICATION</scope>
    <source>
        <strain evidence="1">IAEA</strain>
    </source>
</reference>
<protein>
    <submittedName>
        <fullName evidence="1">Uncharacterized protein</fullName>
    </submittedName>
</protein>
<dbReference type="EnsemblMetazoa" id="GPPI042334-RA">
    <property type="protein sequence ID" value="GPPI042334-PA"/>
    <property type="gene ID" value="GPPI042334"/>
</dbReference>